<keyword evidence="2" id="KW-1185">Reference proteome</keyword>
<name>A0A1Y6G7Y0_9HYPH</name>
<gene>
    <name evidence="1" type="ORF">SAMN06295905_3519</name>
</gene>
<dbReference type="RefSeq" id="WP_140049037.1">
    <property type="nucleotide sequence ID" value="NZ_FXWK01000002.1"/>
</dbReference>
<protein>
    <submittedName>
        <fullName evidence="1">Uncharacterized protein</fullName>
    </submittedName>
</protein>
<dbReference type="AlphaFoldDB" id="A0A1Y6G7Y0"/>
<dbReference type="OrthoDB" id="7960455at2"/>
<accession>A0A1Y6G7Y0</accession>
<evidence type="ECO:0000313" key="1">
    <source>
        <dbReference type="EMBL" id="SMQ86215.1"/>
    </source>
</evidence>
<dbReference type="EMBL" id="FXWK01000002">
    <property type="protein sequence ID" value="SMQ86215.1"/>
    <property type="molecule type" value="Genomic_DNA"/>
</dbReference>
<reference evidence="2" key="1">
    <citation type="submission" date="2017-04" db="EMBL/GenBank/DDBJ databases">
        <authorList>
            <person name="Varghese N."/>
            <person name="Submissions S."/>
        </authorList>
    </citation>
    <scope>NUCLEOTIDE SEQUENCE [LARGE SCALE GENOMIC DNA]</scope>
</reference>
<proteinExistence type="predicted"/>
<evidence type="ECO:0000313" key="2">
    <source>
        <dbReference type="Proteomes" id="UP000194474"/>
    </source>
</evidence>
<organism evidence="1 2">
    <name type="scientific">Devosia lucknowensis</name>
    <dbReference type="NCBI Taxonomy" id="1096929"/>
    <lineage>
        <taxon>Bacteria</taxon>
        <taxon>Pseudomonadati</taxon>
        <taxon>Pseudomonadota</taxon>
        <taxon>Alphaproteobacteria</taxon>
        <taxon>Hyphomicrobiales</taxon>
        <taxon>Devosiaceae</taxon>
        <taxon>Devosia</taxon>
    </lineage>
</organism>
<dbReference type="Proteomes" id="UP000194474">
    <property type="component" value="Unassembled WGS sequence"/>
</dbReference>
<sequence>MRWLAGCVLTILVAAAVAGGYFYWLHEAPRATGPLAQDLITSFDPDVRRPDLRAAFAAHVDPALNIEQQLLIFLANGFDCSISPVQATGSQYLTYRRPIEGRHYCDQLFYYVYQTAQGAIVESLATTVHRSDSERVLGRCTYEPFPDDGRIAPYPHDAQVGGTQ</sequence>